<protein>
    <submittedName>
        <fullName evidence="1">Uncharacterized protein</fullName>
    </submittedName>
</protein>
<proteinExistence type="predicted"/>
<keyword evidence="2" id="KW-1185">Reference proteome</keyword>
<evidence type="ECO:0000313" key="2">
    <source>
        <dbReference type="Proteomes" id="UP001143910"/>
    </source>
</evidence>
<dbReference type="EMBL" id="JANJQO010000552">
    <property type="protein sequence ID" value="KAJ2976700.1"/>
    <property type="molecule type" value="Genomic_DNA"/>
</dbReference>
<reference evidence="1" key="1">
    <citation type="submission" date="2022-08" db="EMBL/GenBank/DDBJ databases">
        <title>Genome Sequence of Lecanicillium fungicola.</title>
        <authorList>
            <person name="Buettner E."/>
        </authorList>
    </citation>
    <scope>NUCLEOTIDE SEQUENCE</scope>
    <source>
        <strain evidence="1">Babe33</strain>
    </source>
</reference>
<accession>A0ACC1NBL7</accession>
<sequence>MLLLGLGLGGVQYAWDSATVICLIVFGVVAMGLFVGYEAKVAKFPIIGMKLLQNRSNAAALAVCFWHGFTFIGGTFWLPLYFQAVLGESSLLSGVYLLAFALSLSFASAATGIIINKTGHYKTQILVGAALMTLGFGLLVDLHANKNLAKLILFQIVAGIGVGPNFQSPLIAIQSNVAPRDIGSATACFGFVRQIGTSISVVIGGVIFNNQMQKQFPKLETELGAQLAAKFDGHQAAASAVIAGKLSGHDGLVVHEAYWKALQICFIVFTCTGFIAFLCGFGIRQKELSKQHTEHKTGLQSLQPEQKNGGA</sequence>
<gene>
    <name evidence="1" type="ORF">NQ176_g4796</name>
</gene>
<comment type="caution">
    <text evidence="1">The sequence shown here is derived from an EMBL/GenBank/DDBJ whole genome shotgun (WGS) entry which is preliminary data.</text>
</comment>
<name>A0ACC1NBL7_9HYPO</name>
<evidence type="ECO:0000313" key="1">
    <source>
        <dbReference type="EMBL" id="KAJ2976700.1"/>
    </source>
</evidence>
<organism evidence="1 2">
    <name type="scientific">Zarea fungicola</name>
    <dbReference type="NCBI Taxonomy" id="93591"/>
    <lineage>
        <taxon>Eukaryota</taxon>
        <taxon>Fungi</taxon>
        <taxon>Dikarya</taxon>
        <taxon>Ascomycota</taxon>
        <taxon>Pezizomycotina</taxon>
        <taxon>Sordariomycetes</taxon>
        <taxon>Hypocreomycetidae</taxon>
        <taxon>Hypocreales</taxon>
        <taxon>Cordycipitaceae</taxon>
        <taxon>Zarea</taxon>
    </lineage>
</organism>
<dbReference type="Proteomes" id="UP001143910">
    <property type="component" value="Unassembled WGS sequence"/>
</dbReference>